<dbReference type="SMART" id="SM00318">
    <property type="entry name" value="SNc"/>
    <property type="match status" value="1"/>
</dbReference>
<evidence type="ECO:0000259" key="1">
    <source>
        <dbReference type="PROSITE" id="PS50830"/>
    </source>
</evidence>
<dbReference type="InterPro" id="IPR016071">
    <property type="entry name" value="Staphylococal_nuclease_OB-fold"/>
</dbReference>
<keyword evidence="2" id="KW-0378">Hydrolase</keyword>
<dbReference type="PROSITE" id="PS50830">
    <property type="entry name" value="TNASE_3"/>
    <property type="match status" value="1"/>
</dbReference>
<keyword evidence="2" id="KW-0255">Endonuclease</keyword>
<dbReference type="Proteomes" id="UP000575083">
    <property type="component" value="Unassembled WGS sequence"/>
</dbReference>
<accession>A0A7X0U8E9</accession>
<keyword evidence="2" id="KW-0540">Nuclease</keyword>
<dbReference type="RefSeq" id="WP_184856308.1">
    <property type="nucleotide sequence ID" value="NZ_JACHLK010000002.1"/>
</dbReference>
<proteinExistence type="predicted"/>
<keyword evidence="3" id="KW-1185">Reference proteome</keyword>
<dbReference type="Pfam" id="PF00565">
    <property type="entry name" value="SNase"/>
    <property type="match status" value="1"/>
</dbReference>
<evidence type="ECO:0000313" key="2">
    <source>
        <dbReference type="EMBL" id="MBB6558898.1"/>
    </source>
</evidence>
<dbReference type="Gene3D" id="2.40.50.90">
    <property type="match status" value="1"/>
</dbReference>
<comment type="caution">
    <text evidence="2">The sequence shown here is derived from an EMBL/GenBank/DDBJ whole genome shotgun (WGS) entry which is preliminary data.</text>
</comment>
<gene>
    <name evidence="2" type="ORF">HNP48_001562</name>
</gene>
<dbReference type="SUPFAM" id="SSF50199">
    <property type="entry name" value="Staphylococcal nuclease"/>
    <property type="match status" value="1"/>
</dbReference>
<dbReference type="InterPro" id="IPR035437">
    <property type="entry name" value="SNase_OB-fold_sf"/>
</dbReference>
<dbReference type="GO" id="GO:0004519">
    <property type="term" value="F:endonuclease activity"/>
    <property type="evidence" value="ECO:0007669"/>
    <property type="project" value="UniProtKB-KW"/>
</dbReference>
<evidence type="ECO:0000313" key="3">
    <source>
        <dbReference type="Proteomes" id="UP000575083"/>
    </source>
</evidence>
<organism evidence="2 3">
    <name type="scientific">Acidovorax soli</name>
    <dbReference type="NCBI Taxonomy" id="592050"/>
    <lineage>
        <taxon>Bacteria</taxon>
        <taxon>Pseudomonadati</taxon>
        <taxon>Pseudomonadota</taxon>
        <taxon>Betaproteobacteria</taxon>
        <taxon>Burkholderiales</taxon>
        <taxon>Comamonadaceae</taxon>
        <taxon>Acidovorax</taxon>
    </lineage>
</organism>
<feature type="domain" description="TNase-like" evidence="1">
    <location>
        <begin position="54"/>
        <end position="145"/>
    </location>
</feature>
<dbReference type="AlphaFoldDB" id="A0A7X0U8E9"/>
<protein>
    <submittedName>
        <fullName evidence="2">Endonuclease YncB(Thermonuclease family)</fullName>
    </submittedName>
</protein>
<name>A0A7X0U8E9_9BURK</name>
<sequence length="286" mass="30075">MGEPAMIQVRVGRAGHHFSAMALGVAALLSSTGLRAESPPPVLPETAVKPRPASCENAQVLRVIDGDTLVVAGAQGTEKLRISQVSAPKRSQRSGPYALACLQNLAAGKPVSLCRDGRDRYGLTLANLAVDGKDLASSLVEKGCAHPYFNYLEAGSPLPALHGHYWMNRDPLPVDTPEAAAPWVYRAASVPVPVLANGQTPIQVSSSTLAKPVNRLLDWAEFKFDALLQGGSNTQAVGTAGDGYRCYSNGQCLGLIDGAVVFHDGQQIRTLLPAADALRAAQADGY</sequence>
<dbReference type="EMBL" id="JACHLK010000002">
    <property type="protein sequence ID" value="MBB6558898.1"/>
    <property type="molecule type" value="Genomic_DNA"/>
</dbReference>
<reference evidence="2 3" key="1">
    <citation type="submission" date="2020-08" db="EMBL/GenBank/DDBJ databases">
        <title>Functional genomics of gut bacteria from endangered species of beetles.</title>
        <authorList>
            <person name="Carlos-Shanley C."/>
        </authorList>
    </citation>
    <scope>NUCLEOTIDE SEQUENCE [LARGE SCALE GENOMIC DNA]</scope>
    <source>
        <strain evidence="2 3">S00198</strain>
    </source>
</reference>